<dbReference type="Proteomes" id="UP000037178">
    <property type="component" value="Unassembled WGS sequence"/>
</dbReference>
<dbReference type="EMBL" id="LFTY01000002">
    <property type="protein sequence ID" value="KMW58092.1"/>
    <property type="molecule type" value="Genomic_DNA"/>
</dbReference>
<dbReference type="AlphaFoldDB" id="A0A0J9E5S5"/>
<dbReference type="PATRIC" id="fig|1675527.3.peg.3203"/>
<reference evidence="1 2" key="1">
    <citation type="submission" date="2015-06" db="EMBL/GenBank/DDBJ databases">
        <title>Draft genome sequence of an Alphaproteobacteria species associated to the Mediterranean sponge Oscarella lobularis.</title>
        <authorList>
            <person name="Jourda C."/>
            <person name="Santini S."/>
            <person name="Claverie J.-M."/>
        </authorList>
    </citation>
    <scope>NUCLEOTIDE SEQUENCE [LARGE SCALE GENOMIC DNA]</scope>
    <source>
        <strain evidence="1">IGS</strain>
    </source>
</reference>
<comment type="caution">
    <text evidence="1">The sequence shown here is derived from an EMBL/GenBank/DDBJ whole genome shotgun (WGS) entry which is preliminary data.</text>
</comment>
<keyword evidence="2" id="KW-1185">Reference proteome</keyword>
<evidence type="ECO:0000313" key="1">
    <source>
        <dbReference type="EMBL" id="KMW58092.1"/>
    </source>
</evidence>
<organism evidence="1 2">
    <name type="scientific">Candidatus Rhodobacter oscarellae</name>
    <dbReference type="NCBI Taxonomy" id="1675527"/>
    <lineage>
        <taxon>Bacteria</taxon>
        <taxon>Pseudomonadati</taxon>
        <taxon>Pseudomonadota</taxon>
        <taxon>Alphaproteobacteria</taxon>
        <taxon>Rhodobacterales</taxon>
        <taxon>Rhodobacter group</taxon>
        <taxon>Rhodobacter</taxon>
    </lineage>
</organism>
<name>A0A0J9E5S5_9RHOB</name>
<sequence>MLWNASGSRPPSLATMSVGARFPLEGESVRPGNLRTVAVTLNAAVRRVAPGALSVVAALVVDGEDMELRAREGQARVSYGAAENPDLILKTDYGSLLALSEGEMPEQEFLTVHCQVELLTPGKDDELLQLMRMILGVLHTG</sequence>
<gene>
    <name evidence="1" type="ORF">AIOL_003063</name>
</gene>
<evidence type="ECO:0000313" key="2">
    <source>
        <dbReference type="Proteomes" id="UP000037178"/>
    </source>
</evidence>
<accession>A0A0J9E5S5</accession>
<protein>
    <submittedName>
        <fullName evidence="1">Uncharacterized protein</fullName>
    </submittedName>
</protein>
<dbReference type="STRING" id="1675527.AIOL_003063"/>
<proteinExistence type="predicted"/>